<feature type="region of interest" description="Disordered" evidence="1">
    <location>
        <begin position="134"/>
        <end position="194"/>
    </location>
</feature>
<protein>
    <submittedName>
        <fullName evidence="3">Uncharacterized protein</fullName>
    </submittedName>
</protein>
<name>A0A9P3PEZ2_LYOSH</name>
<evidence type="ECO:0000256" key="1">
    <source>
        <dbReference type="SAM" id="MobiDB-lite"/>
    </source>
</evidence>
<feature type="transmembrane region" description="Helical" evidence="2">
    <location>
        <begin position="260"/>
        <end position="282"/>
    </location>
</feature>
<gene>
    <name evidence="3" type="ORF">LshimejAT787_0111300</name>
</gene>
<organism evidence="3 4">
    <name type="scientific">Lyophyllum shimeji</name>
    <name type="common">Hon-shimeji</name>
    <name type="synonym">Tricholoma shimeji</name>
    <dbReference type="NCBI Taxonomy" id="47721"/>
    <lineage>
        <taxon>Eukaryota</taxon>
        <taxon>Fungi</taxon>
        <taxon>Dikarya</taxon>
        <taxon>Basidiomycota</taxon>
        <taxon>Agaricomycotina</taxon>
        <taxon>Agaricomycetes</taxon>
        <taxon>Agaricomycetidae</taxon>
        <taxon>Agaricales</taxon>
        <taxon>Tricholomatineae</taxon>
        <taxon>Lyophyllaceae</taxon>
        <taxon>Lyophyllum</taxon>
    </lineage>
</organism>
<sequence>MASESSFNYFVGGLALLSTVFSMLVYLNVYLPGPRMKAFDELLVEAREIYEKARGEDLLPPEMSRQAQAKLRKFEFQADDLRAAVYQNTSPVGILLSFFGGHSSKIAELARDVKGLRRDLLTTSQKERARRLEELLDLPQEGTGRTCTSEMPPPTGQHDHRDSRSPDSAEPRSSTIEHANTTPTSSISNSIPPSGHSVSYVCSVIEWFSGMFSWSKSYPQGDVEQPPSSPDIEARSRSSTLVEERMRKNSSYWKISTKKMFVVTNVATILIPLCGMIGIWTLKFGSHNV</sequence>
<evidence type="ECO:0000313" key="4">
    <source>
        <dbReference type="Proteomes" id="UP001063166"/>
    </source>
</evidence>
<dbReference type="OrthoDB" id="42657at2759"/>
<reference evidence="3" key="1">
    <citation type="submission" date="2022-07" db="EMBL/GenBank/DDBJ databases">
        <title>The genome of Lyophyllum shimeji provides insight into the initial evolution of ectomycorrhizal fungal genome.</title>
        <authorList>
            <person name="Kobayashi Y."/>
            <person name="Shibata T."/>
            <person name="Hirakawa H."/>
            <person name="Shigenobu S."/>
            <person name="Nishiyama T."/>
            <person name="Yamada A."/>
            <person name="Hasebe M."/>
            <person name="Kawaguchi M."/>
        </authorList>
    </citation>
    <scope>NUCLEOTIDE SEQUENCE</scope>
    <source>
        <strain evidence="3">AT787</strain>
    </source>
</reference>
<keyword evidence="4" id="KW-1185">Reference proteome</keyword>
<comment type="caution">
    <text evidence="3">The sequence shown here is derived from an EMBL/GenBank/DDBJ whole genome shotgun (WGS) entry which is preliminary data.</text>
</comment>
<dbReference type="AlphaFoldDB" id="A0A9P3PEZ2"/>
<evidence type="ECO:0000313" key="3">
    <source>
        <dbReference type="EMBL" id="GLB34246.1"/>
    </source>
</evidence>
<feature type="region of interest" description="Disordered" evidence="1">
    <location>
        <begin position="219"/>
        <end position="238"/>
    </location>
</feature>
<evidence type="ECO:0000256" key="2">
    <source>
        <dbReference type="SAM" id="Phobius"/>
    </source>
</evidence>
<feature type="compositionally biased region" description="Low complexity" evidence="1">
    <location>
        <begin position="180"/>
        <end position="194"/>
    </location>
</feature>
<proteinExistence type="predicted"/>
<feature type="transmembrane region" description="Helical" evidence="2">
    <location>
        <begin position="6"/>
        <end position="27"/>
    </location>
</feature>
<dbReference type="EMBL" id="BRPK01000001">
    <property type="protein sequence ID" value="GLB34246.1"/>
    <property type="molecule type" value="Genomic_DNA"/>
</dbReference>
<accession>A0A9P3PEZ2</accession>
<keyword evidence="2" id="KW-1133">Transmembrane helix</keyword>
<keyword evidence="2" id="KW-0472">Membrane</keyword>
<keyword evidence="2" id="KW-0812">Transmembrane</keyword>
<feature type="compositionally biased region" description="Basic and acidic residues" evidence="1">
    <location>
        <begin position="157"/>
        <end position="170"/>
    </location>
</feature>
<dbReference type="Proteomes" id="UP001063166">
    <property type="component" value="Unassembled WGS sequence"/>
</dbReference>